<evidence type="ECO:0000313" key="2">
    <source>
        <dbReference type="Proteomes" id="UP000664132"/>
    </source>
</evidence>
<proteinExistence type="predicted"/>
<protein>
    <submittedName>
        <fullName evidence="1">Uncharacterized protein</fullName>
    </submittedName>
</protein>
<dbReference type="OrthoDB" id="3599853at2759"/>
<keyword evidence="2" id="KW-1185">Reference proteome</keyword>
<dbReference type="EMBL" id="JAFJYH010000125">
    <property type="protein sequence ID" value="KAG4418571.1"/>
    <property type="molecule type" value="Genomic_DNA"/>
</dbReference>
<dbReference type="AlphaFoldDB" id="A0A8H7W5P5"/>
<name>A0A8H7W5P5_9HELO</name>
<gene>
    <name evidence="1" type="ORF">IFR04_008282</name>
</gene>
<comment type="caution">
    <text evidence="1">The sequence shown here is derived from an EMBL/GenBank/DDBJ whole genome shotgun (WGS) entry which is preliminary data.</text>
</comment>
<dbReference type="Proteomes" id="UP000664132">
    <property type="component" value="Unassembled WGS sequence"/>
</dbReference>
<organism evidence="1 2">
    <name type="scientific">Cadophora malorum</name>
    <dbReference type="NCBI Taxonomy" id="108018"/>
    <lineage>
        <taxon>Eukaryota</taxon>
        <taxon>Fungi</taxon>
        <taxon>Dikarya</taxon>
        <taxon>Ascomycota</taxon>
        <taxon>Pezizomycotina</taxon>
        <taxon>Leotiomycetes</taxon>
        <taxon>Helotiales</taxon>
        <taxon>Ploettnerulaceae</taxon>
        <taxon>Cadophora</taxon>
    </lineage>
</organism>
<evidence type="ECO:0000313" key="1">
    <source>
        <dbReference type="EMBL" id="KAG4418571.1"/>
    </source>
</evidence>
<sequence>MIIKFALPLAGVVEVTHLAPKAPVGRVPFTFRLNDIDVKEVSKRRGIGLMSVSYKVNEIYKKAMPICLPMGLYREKKDKAGKVVDVIYTPHKAPNFLRISTDDLAYFRSYLCWNTSHMDSVQIQLQNQQWTANITHSGVYFGILKGFDGPYAYYMDHAMKNLFASFPMLEEIRVLDSSLHTSTLALTPVTKIGPRGRPNDLSFPAPKRGDHAKLGHAPMGRSKENKLLQKLEDIQARWKMDPCFLSKNKPIPRIMYL</sequence>
<reference evidence="1" key="1">
    <citation type="submission" date="2021-02" db="EMBL/GenBank/DDBJ databases">
        <title>Genome sequence Cadophora malorum strain M34.</title>
        <authorList>
            <person name="Stefanovic E."/>
            <person name="Vu D."/>
            <person name="Scully C."/>
            <person name="Dijksterhuis J."/>
            <person name="Roader J."/>
            <person name="Houbraken J."/>
        </authorList>
    </citation>
    <scope>NUCLEOTIDE SEQUENCE</scope>
    <source>
        <strain evidence="1">M34</strain>
    </source>
</reference>
<accession>A0A8H7W5P5</accession>